<dbReference type="EMBL" id="UZAU01000359">
    <property type="status" value="NOT_ANNOTATED_CDS"/>
    <property type="molecule type" value="Genomic_DNA"/>
</dbReference>
<evidence type="ECO:0000256" key="1">
    <source>
        <dbReference type="SAM" id="MobiDB-lite"/>
    </source>
</evidence>
<evidence type="ECO:0000313" key="3">
    <source>
        <dbReference type="Proteomes" id="UP000596661"/>
    </source>
</evidence>
<organism evidence="2 3">
    <name type="scientific">Cannabis sativa</name>
    <name type="common">Hemp</name>
    <name type="synonym">Marijuana</name>
    <dbReference type="NCBI Taxonomy" id="3483"/>
    <lineage>
        <taxon>Eukaryota</taxon>
        <taxon>Viridiplantae</taxon>
        <taxon>Streptophyta</taxon>
        <taxon>Embryophyta</taxon>
        <taxon>Tracheophyta</taxon>
        <taxon>Spermatophyta</taxon>
        <taxon>Magnoliopsida</taxon>
        <taxon>eudicotyledons</taxon>
        <taxon>Gunneridae</taxon>
        <taxon>Pentapetalae</taxon>
        <taxon>rosids</taxon>
        <taxon>fabids</taxon>
        <taxon>Rosales</taxon>
        <taxon>Cannabaceae</taxon>
        <taxon>Cannabis</taxon>
    </lineage>
</organism>
<feature type="compositionally biased region" description="Basic and acidic residues" evidence="1">
    <location>
        <begin position="34"/>
        <end position="45"/>
    </location>
</feature>
<reference evidence="2" key="2">
    <citation type="submission" date="2021-03" db="UniProtKB">
        <authorList>
            <consortium name="EnsemblPlants"/>
        </authorList>
    </citation>
    <scope>IDENTIFICATION</scope>
</reference>
<sequence length="141" mass="16135">MEKGHGLTTFQKATGASELGCPSSHRGITTLKGKSIEIPEPKAQEDFPIDSVNQDSGTREHYSDDKQRMVDLRKYRNVKHDNARKARQLGNGHHAHSTDKFQGMNLVVCDTERFEKWSDVFTNIDEEELELCFKRSHELFS</sequence>
<dbReference type="Proteomes" id="UP000596661">
    <property type="component" value="Chromosome 4"/>
</dbReference>
<dbReference type="AlphaFoldDB" id="A0A803PHH7"/>
<name>A0A803PHH7_CANSA</name>
<proteinExistence type="predicted"/>
<reference evidence="2" key="1">
    <citation type="submission" date="2018-11" db="EMBL/GenBank/DDBJ databases">
        <authorList>
            <person name="Grassa J C."/>
        </authorList>
    </citation>
    <scope>NUCLEOTIDE SEQUENCE [LARGE SCALE GENOMIC DNA]</scope>
</reference>
<dbReference type="Gramene" id="evm.model.04.452">
    <property type="protein sequence ID" value="cds.evm.model.04.452"/>
    <property type="gene ID" value="evm.TU.04.452"/>
</dbReference>
<keyword evidence="3" id="KW-1185">Reference proteome</keyword>
<dbReference type="EnsemblPlants" id="evm.model.04.452">
    <property type="protein sequence ID" value="cds.evm.model.04.452"/>
    <property type="gene ID" value="evm.TU.04.452"/>
</dbReference>
<evidence type="ECO:0000313" key="2">
    <source>
        <dbReference type="EnsemblPlants" id="cds.evm.model.04.452"/>
    </source>
</evidence>
<accession>A0A803PHH7</accession>
<feature type="region of interest" description="Disordered" evidence="1">
    <location>
        <begin position="1"/>
        <end position="64"/>
    </location>
</feature>
<protein>
    <submittedName>
        <fullName evidence="2">Uncharacterized protein</fullName>
    </submittedName>
</protein>